<evidence type="ECO:0000256" key="1">
    <source>
        <dbReference type="SAM" id="MobiDB-lite"/>
    </source>
</evidence>
<gene>
    <name evidence="2" type="ORF">KY290_000535</name>
</gene>
<evidence type="ECO:0000313" key="3">
    <source>
        <dbReference type="Proteomes" id="UP000826656"/>
    </source>
</evidence>
<comment type="caution">
    <text evidence="2">The sequence shown here is derived from an EMBL/GenBank/DDBJ whole genome shotgun (WGS) entry which is preliminary data.</text>
</comment>
<keyword evidence="3" id="KW-1185">Reference proteome</keyword>
<proteinExistence type="predicted"/>
<name>A0ABQ7WJM4_SOLTU</name>
<dbReference type="EMBL" id="JAIVGD010000001">
    <property type="protein sequence ID" value="KAH0780937.1"/>
    <property type="molecule type" value="Genomic_DNA"/>
</dbReference>
<sequence length="100" mass="11209">MEADEKEDYYLQLTLITFLVNEVVQLKLPKQSDSLNGEVSLDDQAGNQRHTADNSPLIPSAGRDSSIISLVHSPWSDYGAITSLNRSFRLIIRSGEVYRL</sequence>
<accession>A0ABQ7WJM4</accession>
<organism evidence="2 3">
    <name type="scientific">Solanum tuberosum</name>
    <name type="common">Potato</name>
    <dbReference type="NCBI Taxonomy" id="4113"/>
    <lineage>
        <taxon>Eukaryota</taxon>
        <taxon>Viridiplantae</taxon>
        <taxon>Streptophyta</taxon>
        <taxon>Embryophyta</taxon>
        <taxon>Tracheophyta</taxon>
        <taxon>Spermatophyta</taxon>
        <taxon>Magnoliopsida</taxon>
        <taxon>eudicotyledons</taxon>
        <taxon>Gunneridae</taxon>
        <taxon>Pentapetalae</taxon>
        <taxon>asterids</taxon>
        <taxon>lamiids</taxon>
        <taxon>Solanales</taxon>
        <taxon>Solanaceae</taxon>
        <taxon>Solanoideae</taxon>
        <taxon>Solaneae</taxon>
        <taxon>Solanum</taxon>
    </lineage>
</organism>
<dbReference type="Proteomes" id="UP000826656">
    <property type="component" value="Unassembled WGS sequence"/>
</dbReference>
<evidence type="ECO:0000313" key="2">
    <source>
        <dbReference type="EMBL" id="KAH0780937.1"/>
    </source>
</evidence>
<reference evidence="2 3" key="1">
    <citation type="journal article" date="2021" name="bioRxiv">
        <title>Chromosome-scale and haplotype-resolved genome assembly of a tetraploid potato cultivar.</title>
        <authorList>
            <person name="Sun H."/>
            <person name="Jiao W.-B."/>
            <person name="Krause K."/>
            <person name="Campoy J.A."/>
            <person name="Goel M."/>
            <person name="Folz-Donahue K."/>
            <person name="Kukat C."/>
            <person name="Huettel B."/>
            <person name="Schneeberger K."/>
        </authorList>
    </citation>
    <scope>NUCLEOTIDE SEQUENCE [LARGE SCALE GENOMIC DNA]</scope>
    <source>
        <strain evidence="2">SolTubOtavaFocal</strain>
        <tissue evidence="2">Leaves</tissue>
    </source>
</reference>
<feature type="region of interest" description="Disordered" evidence="1">
    <location>
        <begin position="34"/>
        <end position="60"/>
    </location>
</feature>
<protein>
    <submittedName>
        <fullName evidence="2">Uncharacterized protein</fullName>
    </submittedName>
</protein>